<dbReference type="Gene3D" id="2.60.40.710">
    <property type="entry name" value="Endoglucanase-like"/>
    <property type="match status" value="1"/>
</dbReference>
<dbReference type="InterPro" id="IPR003961">
    <property type="entry name" value="FN3_dom"/>
</dbReference>
<proteinExistence type="predicted"/>
<organism evidence="4 5">
    <name type="scientific">Paenibacillus turicensis</name>
    <dbReference type="NCBI Taxonomy" id="160487"/>
    <lineage>
        <taxon>Bacteria</taxon>
        <taxon>Bacillati</taxon>
        <taxon>Bacillota</taxon>
        <taxon>Bacilli</taxon>
        <taxon>Bacillales</taxon>
        <taxon>Paenibacillaceae</taxon>
        <taxon>Paenibacillus</taxon>
    </lineage>
</organism>
<dbReference type="Gene3D" id="1.50.10.10">
    <property type="match status" value="3"/>
</dbReference>
<dbReference type="InterPro" id="IPR008928">
    <property type="entry name" value="6-hairpin_glycosidase_sf"/>
</dbReference>
<dbReference type="SUPFAM" id="SSF49384">
    <property type="entry name" value="Carbohydrate-binding domain"/>
    <property type="match status" value="1"/>
</dbReference>
<reference evidence="4 5" key="1">
    <citation type="submission" date="2021-03" db="EMBL/GenBank/DDBJ databases">
        <title>Genomic Encyclopedia of Type Strains, Phase IV (KMG-IV): sequencing the most valuable type-strain genomes for metagenomic binning, comparative biology and taxonomic classification.</title>
        <authorList>
            <person name="Goeker M."/>
        </authorList>
    </citation>
    <scope>NUCLEOTIDE SEQUENCE [LARGE SCALE GENOMIC DNA]</scope>
    <source>
        <strain evidence="4 5">DSM 14349</strain>
    </source>
</reference>
<dbReference type="InterPro" id="IPR008965">
    <property type="entry name" value="CBM2/CBM3_carb-bd_dom_sf"/>
</dbReference>
<dbReference type="Pfam" id="PF02011">
    <property type="entry name" value="Glyco_hydro_48"/>
    <property type="match status" value="2"/>
</dbReference>
<gene>
    <name evidence="4" type="ORF">J2Z32_001759</name>
</gene>
<dbReference type="InterPro" id="IPR001956">
    <property type="entry name" value="CBM3"/>
</dbReference>
<dbReference type="SMART" id="SM00060">
    <property type="entry name" value="FN3"/>
    <property type="match status" value="1"/>
</dbReference>
<comment type="caution">
    <text evidence="4">The sequence shown here is derived from an EMBL/GenBank/DDBJ whole genome shotgun (WGS) entry which is preliminary data.</text>
</comment>
<feature type="signal peptide" evidence="1">
    <location>
        <begin position="1"/>
        <end position="34"/>
    </location>
</feature>
<dbReference type="PROSITE" id="PS51172">
    <property type="entry name" value="CBM3"/>
    <property type="match status" value="1"/>
</dbReference>
<dbReference type="SUPFAM" id="SSF48208">
    <property type="entry name" value="Six-hairpin glycosidases"/>
    <property type="match status" value="1"/>
</dbReference>
<protein>
    <recommendedName>
        <fullName evidence="6">Cellulose 1,4-beta-cellobiosidase</fullName>
    </recommendedName>
</protein>
<dbReference type="InterPro" id="IPR012341">
    <property type="entry name" value="6hp_glycosidase-like_sf"/>
</dbReference>
<evidence type="ECO:0000259" key="2">
    <source>
        <dbReference type="PROSITE" id="PS50853"/>
    </source>
</evidence>
<dbReference type="Proteomes" id="UP001519272">
    <property type="component" value="Unassembled WGS sequence"/>
</dbReference>
<dbReference type="EMBL" id="JAGGKG010000007">
    <property type="protein sequence ID" value="MBP1905131.1"/>
    <property type="molecule type" value="Genomic_DNA"/>
</dbReference>
<feature type="chain" id="PRO_5047095357" description="Cellulose 1,4-beta-cellobiosidase" evidence="1">
    <location>
        <begin position="35"/>
        <end position="994"/>
    </location>
</feature>
<dbReference type="PROSITE" id="PS50853">
    <property type="entry name" value="FN3"/>
    <property type="match status" value="1"/>
</dbReference>
<evidence type="ECO:0000313" key="5">
    <source>
        <dbReference type="Proteomes" id="UP001519272"/>
    </source>
</evidence>
<evidence type="ECO:0000256" key="1">
    <source>
        <dbReference type="SAM" id="SignalP"/>
    </source>
</evidence>
<dbReference type="InterPro" id="IPR013783">
    <property type="entry name" value="Ig-like_fold"/>
</dbReference>
<keyword evidence="1" id="KW-0732">Signal</keyword>
<feature type="domain" description="Fibronectin type-III" evidence="2">
    <location>
        <begin position="749"/>
        <end position="839"/>
    </location>
</feature>
<evidence type="ECO:0000259" key="3">
    <source>
        <dbReference type="PROSITE" id="PS51172"/>
    </source>
</evidence>
<feature type="domain" description="CBM3" evidence="3">
    <location>
        <begin position="842"/>
        <end position="994"/>
    </location>
</feature>
<dbReference type="SMART" id="SM01067">
    <property type="entry name" value="CBM_3"/>
    <property type="match status" value="1"/>
</dbReference>
<dbReference type="Gene3D" id="2.60.40.10">
    <property type="entry name" value="Immunoglobulins"/>
    <property type="match status" value="1"/>
</dbReference>
<dbReference type="InterPro" id="IPR036116">
    <property type="entry name" value="FN3_sf"/>
</dbReference>
<dbReference type="InterPro" id="IPR036966">
    <property type="entry name" value="CBM3_sf"/>
</dbReference>
<dbReference type="InterPro" id="IPR000556">
    <property type="entry name" value="Glyco_hydro_48F"/>
</dbReference>
<sequence>MKLKTVKKRFSIVITMALLFSLTTGFIGSNTTKAATTSPEETRFLTLYNQIKDPANGYFSPEGIPYHSVETLISEAPDYGHMTTSEAYSYWMWLEALYGHYTGNWSTLEAAWDNMEKFIIPVNEGDGKEEQPTMSYYNPNSPATYAAEYNQPDKYPSELNGKYAAGKDPIDAELKATYGNNQTYLMHWLVDVDNWYGFGNLLNSSHTATYVNTFQRGEQESVWEAVPHPSQDDKSFGKTGEGFMSIFTKEAQAPSAQWRYTNATDADARAIQAMFWAKELGYNNQVYLQKAEKMGDYLRYGMYDKYFQKIGSGANGSPATGTGKDAAHYLMGWYTSWGGGLGQTGNWAWRIGASHAHQGYQNVMAAYALSNPDGGLIPASPTAQQDWDKSLQRQLEFYTWLQSAEGAIAGGASNSFNGDYSAYPAGSSTFYGMVYDDAPVYHDPPSNNWFGMQAWGVERIAELYYTLAQKGDTTSNNFKMAKQVITNWVDWSKDYVFANERPVSDADGYYLNSQGQRILGGKNAQVATTAAPGEFWIPGNLEWSGQPNTWSGFAGSTTNSNLKVVTKDPTQDTGVLGSYIKALAFFAAGTKAETGSYTTLGDHAKTLSKDLLDTAWNYNNGKGIVTKEARNDYFRYFEKEIFFPAGWSGLFGQGNVIPGNNGIPSDPAKGGNGVYIGYSDLRPNITNDPDWQYLVDKYNDSWNPVTKKWENGAPEFTYHRFWSQVDIATAYAEFDRLINNGGETPIEVAPLAPTNVKAKAGDAKVELSWNKSTGADSYVVHRSTTDGGPYTAVDTVTTLSYTDTDVVNGTTYYYVITAVNSVGSSPNSLQVSATPTAAPEPVLGDLVLKYRSNDSSDNDNQIRPVFQLVNTGSESIDLKDVTLRYYYTIDGEAAQEFHIDYAVLGSSNVNGKFVKLTTPVNGADYYLEVSFTAGAGSLAPGASTGEIQARFNKANWTNYDKTDDYSFDITKTSFTDWEKVPVYLNGTLISGLQP</sequence>
<dbReference type="CDD" id="cd00063">
    <property type="entry name" value="FN3"/>
    <property type="match status" value="1"/>
</dbReference>
<name>A0ABS4FRG7_9BACL</name>
<dbReference type="Pfam" id="PF00942">
    <property type="entry name" value="CBM_3"/>
    <property type="match status" value="1"/>
</dbReference>
<keyword evidence="5" id="KW-1185">Reference proteome</keyword>
<accession>A0ABS4FRG7</accession>
<dbReference type="PRINTS" id="PR00844">
    <property type="entry name" value="GLHYDRLASE48"/>
</dbReference>
<evidence type="ECO:0000313" key="4">
    <source>
        <dbReference type="EMBL" id="MBP1905131.1"/>
    </source>
</evidence>
<dbReference type="SUPFAM" id="SSF49265">
    <property type="entry name" value="Fibronectin type III"/>
    <property type="match status" value="1"/>
</dbReference>
<evidence type="ECO:0008006" key="6">
    <source>
        <dbReference type="Google" id="ProtNLM"/>
    </source>
</evidence>
<dbReference type="RefSeq" id="WP_210088774.1">
    <property type="nucleotide sequence ID" value="NZ_JAGGKG010000007.1"/>
</dbReference>